<accession>A0A3G4V7J7</accession>
<proteinExistence type="predicted"/>
<organism evidence="1 2">
    <name type="scientific">Vibrio mediterranei</name>
    <dbReference type="NCBI Taxonomy" id="689"/>
    <lineage>
        <taxon>Bacteria</taxon>
        <taxon>Pseudomonadati</taxon>
        <taxon>Pseudomonadota</taxon>
        <taxon>Gammaproteobacteria</taxon>
        <taxon>Vibrionales</taxon>
        <taxon>Vibrionaceae</taxon>
        <taxon>Vibrio</taxon>
    </lineage>
</organism>
<sequence>MFEYSQKLISALDTLFKTNQSQIIQSSQLFADAIVGDNMIHILGTGHSHMVGLEGFIRAGGLGNVNAILDSTVLTSDGALRGSKLEKLEGLAQILWEEQNISSGDVIMVVSNSGRNALPVEFAQLAKQKDHPVIAITSVTQSSQYPSRHSSGLKLMDIADIVLDNQVPSGDGLCEINQRVTGAFSSISGMALVNTITTEAQKLALEKGVEPLIFSSQNVDGFNNDDVYAHFNGRLKSM</sequence>
<dbReference type="Proteomes" id="UP000279760">
    <property type="component" value="Chromosome 1"/>
</dbReference>
<gene>
    <name evidence="1" type="ORF">ECB94_04780</name>
</gene>
<dbReference type="GO" id="GO:0097367">
    <property type="term" value="F:carbohydrate derivative binding"/>
    <property type="evidence" value="ECO:0007669"/>
    <property type="project" value="InterPro"/>
</dbReference>
<protein>
    <submittedName>
        <fullName evidence="1">Sugar isomerase domain-containing protein</fullName>
    </submittedName>
</protein>
<dbReference type="InterPro" id="IPR046348">
    <property type="entry name" value="SIS_dom_sf"/>
</dbReference>
<dbReference type="Gene3D" id="3.40.50.10490">
    <property type="entry name" value="Glucose-6-phosphate isomerase like protein, domain 1"/>
    <property type="match status" value="1"/>
</dbReference>
<reference evidence="1 2" key="1">
    <citation type="submission" date="2018-11" db="EMBL/GenBank/DDBJ databases">
        <title>Complete Genome Sequence of Vbrio mediterranei 117-T6: a Potential Pathogen Bacteria Isolated from the Conchocelis of Pyropia.</title>
        <authorList>
            <person name="Liu Q."/>
        </authorList>
    </citation>
    <scope>NUCLEOTIDE SEQUENCE [LARGE SCALE GENOMIC DNA]</scope>
    <source>
        <strain evidence="1 2">117-T6</strain>
    </source>
</reference>
<dbReference type="RefSeq" id="WP_006069903.1">
    <property type="nucleotide sequence ID" value="NZ_CP033577.1"/>
</dbReference>
<dbReference type="InterPro" id="IPR035472">
    <property type="entry name" value="RpiR-like_SIS"/>
</dbReference>
<evidence type="ECO:0000313" key="2">
    <source>
        <dbReference type="Proteomes" id="UP000279760"/>
    </source>
</evidence>
<dbReference type="GO" id="GO:1901135">
    <property type="term" value="P:carbohydrate derivative metabolic process"/>
    <property type="evidence" value="ECO:0007669"/>
    <property type="project" value="InterPro"/>
</dbReference>
<keyword evidence="1" id="KW-0413">Isomerase</keyword>
<evidence type="ECO:0000313" key="1">
    <source>
        <dbReference type="EMBL" id="AYV20664.1"/>
    </source>
</evidence>
<dbReference type="GO" id="GO:0016853">
    <property type="term" value="F:isomerase activity"/>
    <property type="evidence" value="ECO:0007669"/>
    <property type="project" value="UniProtKB-KW"/>
</dbReference>
<name>A0A3G4V7J7_9VIBR</name>
<dbReference type="EMBL" id="CP033577">
    <property type="protein sequence ID" value="AYV20664.1"/>
    <property type="molecule type" value="Genomic_DNA"/>
</dbReference>
<dbReference type="PROSITE" id="PS51464">
    <property type="entry name" value="SIS"/>
    <property type="match status" value="1"/>
</dbReference>
<dbReference type="SUPFAM" id="SSF53697">
    <property type="entry name" value="SIS domain"/>
    <property type="match status" value="1"/>
</dbReference>
<dbReference type="InterPro" id="IPR001347">
    <property type="entry name" value="SIS_dom"/>
</dbReference>
<dbReference type="AlphaFoldDB" id="A0A3G4V7J7"/>
<dbReference type="Pfam" id="PF13580">
    <property type="entry name" value="SIS_2"/>
    <property type="match status" value="1"/>
</dbReference>
<dbReference type="GeneID" id="64086971"/>
<dbReference type="CDD" id="cd05013">
    <property type="entry name" value="SIS_RpiR"/>
    <property type="match status" value="1"/>
</dbReference>
<dbReference type="NCBIfam" id="NF002805">
    <property type="entry name" value="PRK02947.1"/>
    <property type="match status" value="1"/>
</dbReference>